<protein>
    <submittedName>
        <fullName evidence="3">Nicotinamidase-related amidase</fullName>
    </submittedName>
</protein>
<dbReference type="EMBL" id="VLKN01000005">
    <property type="protein sequence ID" value="TWI01870.1"/>
    <property type="molecule type" value="Genomic_DNA"/>
</dbReference>
<feature type="domain" description="Isochorismatase-like" evidence="2">
    <location>
        <begin position="29"/>
        <end position="197"/>
    </location>
</feature>
<dbReference type="CDD" id="cd00431">
    <property type="entry name" value="cysteine_hydrolases"/>
    <property type="match status" value="1"/>
</dbReference>
<keyword evidence="4" id="KW-1185">Reference proteome</keyword>
<dbReference type="InterPro" id="IPR050272">
    <property type="entry name" value="Isochorismatase-like_hydrls"/>
</dbReference>
<name>A0A562L2H8_9GAMM</name>
<gene>
    <name evidence="3" type="ORF">IP90_02430</name>
</gene>
<evidence type="ECO:0000256" key="1">
    <source>
        <dbReference type="ARBA" id="ARBA00022801"/>
    </source>
</evidence>
<dbReference type="GO" id="GO:0016787">
    <property type="term" value="F:hydrolase activity"/>
    <property type="evidence" value="ECO:0007669"/>
    <property type="project" value="UniProtKB-KW"/>
</dbReference>
<evidence type="ECO:0000313" key="3">
    <source>
        <dbReference type="EMBL" id="TWI01870.1"/>
    </source>
</evidence>
<dbReference type="Proteomes" id="UP000315167">
    <property type="component" value="Unassembled WGS sequence"/>
</dbReference>
<dbReference type="Pfam" id="PF00857">
    <property type="entry name" value="Isochorismatase"/>
    <property type="match status" value="1"/>
</dbReference>
<evidence type="ECO:0000259" key="2">
    <source>
        <dbReference type="Pfam" id="PF00857"/>
    </source>
</evidence>
<keyword evidence="1" id="KW-0378">Hydrolase</keyword>
<dbReference type="InterPro" id="IPR000868">
    <property type="entry name" value="Isochorismatase-like_dom"/>
</dbReference>
<evidence type="ECO:0000313" key="4">
    <source>
        <dbReference type="Proteomes" id="UP000315167"/>
    </source>
</evidence>
<organism evidence="3 4">
    <name type="scientific">Luteimonas cucumeris</name>
    <dbReference type="NCBI Taxonomy" id="985012"/>
    <lineage>
        <taxon>Bacteria</taxon>
        <taxon>Pseudomonadati</taxon>
        <taxon>Pseudomonadota</taxon>
        <taxon>Gammaproteobacteria</taxon>
        <taxon>Lysobacterales</taxon>
        <taxon>Lysobacteraceae</taxon>
        <taxon>Luteimonas</taxon>
    </lineage>
</organism>
<accession>A0A562L2H8</accession>
<dbReference type="PANTHER" id="PTHR43540:SF6">
    <property type="entry name" value="ISOCHORISMATASE-LIKE DOMAIN-CONTAINING PROTEIN"/>
    <property type="match status" value="1"/>
</dbReference>
<dbReference type="PANTHER" id="PTHR43540">
    <property type="entry name" value="PEROXYUREIDOACRYLATE/UREIDOACRYLATE AMIDOHYDROLASE-RELATED"/>
    <property type="match status" value="1"/>
</dbReference>
<dbReference type="InterPro" id="IPR036380">
    <property type="entry name" value="Isochorismatase-like_sf"/>
</dbReference>
<dbReference type="AlphaFoldDB" id="A0A562L2H8"/>
<comment type="caution">
    <text evidence="3">The sequence shown here is derived from an EMBL/GenBank/DDBJ whole genome shotgun (WGS) entry which is preliminary data.</text>
</comment>
<reference evidence="3 4" key="1">
    <citation type="journal article" date="2015" name="Stand. Genomic Sci.">
        <title>Genomic Encyclopedia of Bacterial and Archaeal Type Strains, Phase III: the genomes of soil and plant-associated and newly described type strains.</title>
        <authorList>
            <person name="Whitman W.B."/>
            <person name="Woyke T."/>
            <person name="Klenk H.P."/>
            <person name="Zhou Y."/>
            <person name="Lilburn T.G."/>
            <person name="Beck B.J."/>
            <person name="De Vos P."/>
            <person name="Vandamme P."/>
            <person name="Eisen J.A."/>
            <person name="Garrity G."/>
            <person name="Hugenholtz P."/>
            <person name="Kyrpides N.C."/>
        </authorList>
    </citation>
    <scope>NUCLEOTIDE SEQUENCE [LARGE SCALE GENOMIC DNA]</scope>
    <source>
        <strain evidence="3 4">CGMCC 1.10821</strain>
    </source>
</reference>
<dbReference type="SUPFAM" id="SSF52499">
    <property type="entry name" value="Isochorismatase-like hydrolases"/>
    <property type="match status" value="1"/>
</dbReference>
<sequence>MIATLAMLCFDAPERFPSTHCHPDMTTHAALLIVDMINPFDFEGAPRLLGQALPAARRIAALKQRWKAAGAPVIYINDNFMQWQSDFRELVAICTHDGAPGAAIAQQLAPERDDYFILKPKHSAFFCTPLRLLLEQLQVRRLVLTGIAADSCILATAADAHMNEYELGVPRDCIAAQTTQRREQAVELMKAAMQADVRASRSVKP</sequence>
<dbReference type="Gene3D" id="3.40.50.850">
    <property type="entry name" value="Isochorismatase-like"/>
    <property type="match status" value="1"/>
</dbReference>
<proteinExistence type="predicted"/>